<proteinExistence type="inferred from homology"/>
<keyword evidence="3" id="KW-0645">Protease</keyword>
<keyword evidence="4" id="KW-1185">Reference proteome</keyword>
<comment type="function">
    <text evidence="1">Involved in the modulation of the specificity of the ClpAP-mediated ATP-dependent protein degradation.</text>
</comment>
<dbReference type="InterPro" id="IPR014719">
    <property type="entry name" value="Ribosomal_bL12_C/ClpS-like"/>
</dbReference>
<evidence type="ECO:0000313" key="4">
    <source>
        <dbReference type="Proteomes" id="UP000000263"/>
    </source>
</evidence>
<dbReference type="OrthoDB" id="9796121at2"/>
<dbReference type="KEGG" id="rca:Rcas_4057"/>
<dbReference type="STRING" id="383372.Rcas_4057"/>
<comment type="subunit">
    <text evidence="1">Binds to the N-terminal domain of the chaperone ClpA.</text>
</comment>
<dbReference type="Gene3D" id="3.30.1390.10">
    <property type="match status" value="1"/>
</dbReference>
<evidence type="ECO:0000256" key="1">
    <source>
        <dbReference type="HAMAP-Rule" id="MF_00302"/>
    </source>
</evidence>
<dbReference type="SUPFAM" id="SSF54736">
    <property type="entry name" value="ClpS-like"/>
    <property type="match status" value="1"/>
</dbReference>
<comment type="similarity">
    <text evidence="1">Belongs to the ClpS family.</text>
</comment>
<evidence type="ECO:0000259" key="2">
    <source>
        <dbReference type="Pfam" id="PF02617"/>
    </source>
</evidence>
<dbReference type="HOGENOM" id="CLU_134358_3_0_0"/>
<dbReference type="GO" id="GO:0006508">
    <property type="term" value="P:proteolysis"/>
    <property type="evidence" value="ECO:0007669"/>
    <property type="project" value="UniProtKB-UniRule"/>
</dbReference>
<dbReference type="InterPro" id="IPR022935">
    <property type="entry name" value="ClpS"/>
</dbReference>
<reference evidence="3 4" key="1">
    <citation type="submission" date="2007-08" db="EMBL/GenBank/DDBJ databases">
        <title>Complete sequence of Roseiflexus castenholzii DSM 13941.</title>
        <authorList>
            <consortium name="US DOE Joint Genome Institute"/>
            <person name="Copeland A."/>
            <person name="Lucas S."/>
            <person name="Lapidus A."/>
            <person name="Barry K."/>
            <person name="Glavina del Rio T."/>
            <person name="Dalin E."/>
            <person name="Tice H."/>
            <person name="Pitluck S."/>
            <person name="Thompson L.S."/>
            <person name="Brettin T."/>
            <person name="Bruce D."/>
            <person name="Detter J.C."/>
            <person name="Han C."/>
            <person name="Tapia R."/>
            <person name="Schmutz J."/>
            <person name="Larimer F."/>
            <person name="Land M."/>
            <person name="Hauser L."/>
            <person name="Kyrpides N."/>
            <person name="Mikhailova N."/>
            <person name="Bryant D.A."/>
            <person name="Hanada S."/>
            <person name="Tsukatani Y."/>
            <person name="Richardson P."/>
        </authorList>
    </citation>
    <scope>NUCLEOTIDE SEQUENCE [LARGE SCALE GENOMIC DNA]</scope>
    <source>
        <strain evidence="4">DSM 13941 / HLO8</strain>
    </source>
</reference>
<accession>A7NR93</accession>
<dbReference type="eggNOG" id="COG2127">
    <property type="taxonomic scope" value="Bacteria"/>
</dbReference>
<protein>
    <recommendedName>
        <fullName evidence="1">ATP-dependent Clp protease adapter protein ClpS</fullName>
    </recommendedName>
</protein>
<dbReference type="EMBL" id="CP000804">
    <property type="protein sequence ID" value="ABU60089.1"/>
    <property type="molecule type" value="Genomic_DNA"/>
</dbReference>
<evidence type="ECO:0000313" key="3">
    <source>
        <dbReference type="EMBL" id="ABU60089.1"/>
    </source>
</evidence>
<dbReference type="AlphaFoldDB" id="A7NR93"/>
<gene>
    <name evidence="1" type="primary">clpS</name>
    <name evidence="3" type="ordered locus">Rcas_4057</name>
</gene>
<dbReference type="Proteomes" id="UP000000263">
    <property type="component" value="Chromosome"/>
</dbReference>
<feature type="domain" description="Adaptor protein ClpS core" evidence="2">
    <location>
        <begin position="27"/>
        <end position="102"/>
    </location>
</feature>
<dbReference type="RefSeq" id="WP_012122510.1">
    <property type="nucleotide sequence ID" value="NC_009767.1"/>
</dbReference>
<name>A7NR93_ROSCS</name>
<dbReference type="GO" id="GO:0030163">
    <property type="term" value="P:protein catabolic process"/>
    <property type="evidence" value="ECO:0007669"/>
    <property type="project" value="InterPro"/>
</dbReference>
<organism evidence="3 4">
    <name type="scientific">Roseiflexus castenholzii (strain DSM 13941 / HLO8)</name>
    <dbReference type="NCBI Taxonomy" id="383372"/>
    <lineage>
        <taxon>Bacteria</taxon>
        <taxon>Bacillati</taxon>
        <taxon>Chloroflexota</taxon>
        <taxon>Chloroflexia</taxon>
        <taxon>Chloroflexales</taxon>
        <taxon>Roseiflexineae</taxon>
        <taxon>Roseiflexaceae</taxon>
        <taxon>Roseiflexus</taxon>
    </lineage>
</organism>
<keyword evidence="3" id="KW-0378">Hydrolase</keyword>
<dbReference type="GO" id="GO:0008233">
    <property type="term" value="F:peptidase activity"/>
    <property type="evidence" value="ECO:0007669"/>
    <property type="project" value="UniProtKB-KW"/>
</dbReference>
<dbReference type="HAMAP" id="MF_00302">
    <property type="entry name" value="ClpS"/>
    <property type="match status" value="1"/>
</dbReference>
<sequence>MSAEVSVPLTTTIPTTEYVVVTEEELERPYRVIIENDDVTPMDFVVLVLLTIFELGFEQSVAIMLEAHHNGRAHVVTLPYEEAQRRVYEAHHAAREAGYPLSFYLEPDA</sequence>
<dbReference type="Pfam" id="PF02617">
    <property type="entry name" value="ClpS"/>
    <property type="match status" value="1"/>
</dbReference>
<dbReference type="InterPro" id="IPR003769">
    <property type="entry name" value="ClpS_core"/>
</dbReference>